<dbReference type="eggNOG" id="ENOG502TJBS">
    <property type="taxonomic scope" value="Eukaryota"/>
</dbReference>
<feature type="domain" description="DUF38" evidence="1">
    <location>
        <begin position="2"/>
        <end position="104"/>
    </location>
</feature>
<gene>
    <name evidence="2" type="ORF">CAEBREN_05767</name>
</gene>
<dbReference type="InParanoid" id="G0N1F9"/>
<reference evidence="3" key="1">
    <citation type="submission" date="2011-07" db="EMBL/GenBank/DDBJ databases">
        <authorList>
            <consortium name="Caenorhabditis brenneri Sequencing and Analysis Consortium"/>
            <person name="Wilson R.K."/>
        </authorList>
    </citation>
    <scope>NUCLEOTIDE SEQUENCE [LARGE SCALE GENOMIC DNA]</scope>
    <source>
        <strain evidence="3">PB2801</strain>
    </source>
</reference>
<dbReference type="HOGENOM" id="CLU_1612272_0_0_1"/>
<dbReference type="AlphaFoldDB" id="G0N1F9"/>
<dbReference type="Proteomes" id="UP000008068">
    <property type="component" value="Unassembled WGS sequence"/>
</dbReference>
<evidence type="ECO:0000313" key="2">
    <source>
        <dbReference type="EMBL" id="EGT50101.1"/>
    </source>
</evidence>
<proteinExistence type="predicted"/>
<accession>G0N1F9</accession>
<dbReference type="PANTHER" id="PTHR23014:SF1">
    <property type="entry name" value="DUF38 DOMAIN-CONTAINING PROTEIN-RELATED"/>
    <property type="match status" value="1"/>
</dbReference>
<dbReference type="InterPro" id="IPR002900">
    <property type="entry name" value="DUF38/FTH_CAE_spp"/>
</dbReference>
<evidence type="ECO:0000313" key="3">
    <source>
        <dbReference type="Proteomes" id="UP000008068"/>
    </source>
</evidence>
<organism evidence="3">
    <name type="scientific">Caenorhabditis brenneri</name>
    <name type="common">Nematode worm</name>
    <dbReference type="NCBI Taxonomy" id="135651"/>
    <lineage>
        <taxon>Eukaryota</taxon>
        <taxon>Metazoa</taxon>
        <taxon>Ecdysozoa</taxon>
        <taxon>Nematoda</taxon>
        <taxon>Chromadorea</taxon>
        <taxon>Rhabditida</taxon>
        <taxon>Rhabditina</taxon>
        <taxon>Rhabditomorpha</taxon>
        <taxon>Rhabditoidea</taxon>
        <taxon>Rhabditidae</taxon>
        <taxon>Peloderinae</taxon>
        <taxon>Caenorhabditis</taxon>
    </lineage>
</organism>
<evidence type="ECO:0000259" key="1">
    <source>
        <dbReference type="Pfam" id="PF01827"/>
    </source>
</evidence>
<sequence>MAILPFLDEKSIENLNFLDAIGTWGRELEIENIVELPHWNSATEISISKFSVSAPIQKFFHFKNGSIFLKSISTDDIILMKNNSMNSPNFVEFNVYLSVKNTENQEFFIDKYGLPYFYQKYWTKYAAWFFKKDNETVLRMLIDSSNVLFERVGKESVPEGVLILE</sequence>
<keyword evidence="3" id="KW-1185">Reference proteome</keyword>
<protein>
    <recommendedName>
        <fullName evidence="1">DUF38 domain-containing protein</fullName>
    </recommendedName>
</protein>
<dbReference type="PANTHER" id="PTHR23014">
    <property type="entry name" value="F-BOX A PROTEIN"/>
    <property type="match status" value="1"/>
</dbReference>
<dbReference type="Pfam" id="PF01827">
    <property type="entry name" value="FTH"/>
    <property type="match status" value="1"/>
</dbReference>
<name>G0N1F9_CAEBE</name>
<dbReference type="EMBL" id="GL379827">
    <property type="protein sequence ID" value="EGT50101.1"/>
    <property type="molecule type" value="Genomic_DNA"/>
</dbReference>